<proteinExistence type="inferred from homology"/>
<feature type="transmembrane region" description="Helical" evidence="8">
    <location>
        <begin position="21"/>
        <end position="44"/>
    </location>
</feature>
<organism evidence="10 11">
    <name type="scientific">Telluria aromaticivorans</name>
    <dbReference type="NCBI Taxonomy" id="2725995"/>
    <lineage>
        <taxon>Bacteria</taxon>
        <taxon>Pseudomonadati</taxon>
        <taxon>Pseudomonadota</taxon>
        <taxon>Betaproteobacteria</taxon>
        <taxon>Burkholderiales</taxon>
        <taxon>Oxalobacteraceae</taxon>
        <taxon>Telluria group</taxon>
        <taxon>Telluria</taxon>
    </lineage>
</organism>
<keyword evidence="5 8" id="KW-0812">Transmembrane</keyword>
<keyword evidence="11" id="KW-1185">Reference proteome</keyword>
<dbReference type="EMBL" id="JABAIV010000001">
    <property type="protein sequence ID" value="NNG21453.1"/>
    <property type="molecule type" value="Genomic_DNA"/>
</dbReference>
<protein>
    <recommendedName>
        <fullName evidence="8">Bcr/CflA family efflux transporter</fullName>
    </recommendedName>
</protein>
<comment type="subcellular location">
    <subcellularLocation>
        <location evidence="8">Cell inner membrane</location>
        <topology evidence="8">Multi-pass membrane protein</topology>
    </subcellularLocation>
    <subcellularLocation>
        <location evidence="1">Cell membrane</location>
        <topology evidence="1">Multi-pass membrane protein</topology>
    </subcellularLocation>
</comment>
<feature type="transmembrane region" description="Helical" evidence="8">
    <location>
        <begin position="112"/>
        <end position="133"/>
    </location>
</feature>
<dbReference type="InterPro" id="IPR011701">
    <property type="entry name" value="MFS"/>
</dbReference>
<accession>A0A7Y2JW31</accession>
<name>A0A7Y2JW31_9BURK</name>
<dbReference type="GO" id="GO:0042910">
    <property type="term" value="F:xenobiotic transmembrane transporter activity"/>
    <property type="evidence" value="ECO:0007669"/>
    <property type="project" value="InterPro"/>
</dbReference>
<feature type="transmembrane region" description="Helical" evidence="8">
    <location>
        <begin position="261"/>
        <end position="280"/>
    </location>
</feature>
<dbReference type="Pfam" id="PF07690">
    <property type="entry name" value="MFS_1"/>
    <property type="match status" value="1"/>
</dbReference>
<dbReference type="CDD" id="cd17320">
    <property type="entry name" value="MFS_MdfA_MDR_like"/>
    <property type="match status" value="1"/>
</dbReference>
<keyword evidence="8" id="KW-0997">Cell inner membrane</keyword>
<feature type="domain" description="Major facilitator superfamily (MFS) profile" evidence="9">
    <location>
        <begin position="21"/>
        <end position="403"/>
    </location>
</feature>
<comment type="caution">
    <text evidence="10">The sequence shown here is derived from an EMBL/GenBank/DDBJ whole genome shotgun (WGS) entry which is preliminary data.</text>
</comment>
<evidence type="ECO:0000259" key="9">
    <source>
        <dbReference type="PROSITE" id="PS50850"/>
    </source>
</evidence>
<dbReference type="InterPro" id="IPR004812">
    <property type="entry name" value="Efflux_drug-R_Bcr/CmlA"/>
</dbReference>
<evidence type="ECO:0000256" key="2">
    <source>
        <dbReference type="ARBA" id="ARBA00006236"/>
    </source>
</evidence>
<dbReference type="RefSeq" id="WP_171079903.1">
    <property type="nucleotide sequence ID" value="NZ_JABAIV010000001.1"/>
</dbReference>
<dbReference type="Proteomes" id="UP000533905">
    <property type="component" value="Unassembled WGS sequence"/>
</dbReference>
<sequence length="410" mass="43204">MPGQPETTPGPIASQASRRTILLLLGGLALLGPLSVDFYLPAFSSIAHSMQVGPAQVQYTLTAYLFSYAVLSLWHGALSDTFGRRKVVIVSLVLFGVASLGCALAPDIGALSVFRMLQGVAAGAGTVIGRAIIRDLYEGAPAARMLSMVSMIFAISPAFAPILGGWVVTAFEWRAIFYALALYTVTLLWFCMRYLPETLAPGERQSLAPAKLFRNYAKVFLSVGFQRGAGAIAVNFAGLFLTVAAAPLVLGEHLGLSANQFGWHFVPMVGGIFLGSLAADRLAGKFGLQRQIGIGFAVMLAGAGANLLYHAVLPPALPWSVAPIFFYASGMSLAAPGLTLTVLDLFPDVRGVVASMQSFSMVMLTAIVTAVAAPALQHSMFYLALGQLAFGLAGLVLWLPGLARRSLPPP</sequence>
<dbReference type="PANTHER" id="PTHR43124">
    <property type="entry name" value="PURINE EFFLUX PUMP PBUE"/>
    <property type="match status" value="1"/>
</dbReference>
<dbReference type="NCBIfam" id="TIGR00710">
    <property type="entry name" value="efflux_Bcr_CflA"/>
    <property type="match status" value="1"/>
</dbReference>
<evidence type="ECO:0000256" key="8">
    <source>
        <dbReference type="RuleBase" id="RU365088"/>
    </source>
</evidence>
<evidence type="ECO:0000313" key="10">
    <source>
        <dbReference type="EMBL" id="NNG21453.1"/>
    </source>
</evidence>
<reference evidence="10 11" key="1">
    <citation type="submission" date="2020-04" db="EMBL/GenBank/DDBJ databases">
        <title>Massilia sp. nov., a cold adapted bacteria isolated from Arctic soil.</title>
        <authorList>
            <person name="Son J."/>
            <person name="Ka J.-O."/>
        </authorList>
    </citation>
    <scope>NUCLEOTIDE SEQUENCE [LARGE SCALE GENOMIC DNA]</scope>
    <source>
        <strain evidence="10 11">ML15P13</strain>
    </source>
</reference>
<feature type="transmembrane region" description="Helical" evidence="8">
    <location>
        <begin position="382"/>
        <end position="403"/>
    </location>
</feature>
<comment type="similarity">
    <text evidence="2 8">Belongs to the major facilitator superfamily. Bcr/CmlA family.</text>
</comment>
<feature type="transmembrane region" description="Helical" evidence="8">
    <location>
        <begin position="358"/>
        <end position="376"/>
    </location>
</feature>
<keyword evidence="3 8" id="KW-0813">Transport</keyword>
<dbReference type="InterPro" id="IPR020846">
    <property type="entry name" value="MFS_dom"/>
</dbReference>
<feature type="transmembrane region" description="Helical" evidence="8">
    <location>
        <begin position="228"/>
        <end position="249"/>
    </location>
</feature>
<dbReference type="AlphaFoldDB" id="A0A7Y2JW31"/>
<evidence type="ECO:0000256" key="1">
    <source>
        <dbReference type="ARBA" id="ARBA00004651"/>
    </source>
</evidence>
<feature type="transmembrane region" description="Helical" evidence="8">
    <location>
        <begin position="87"/>
        <end position="106"/>
    </location>
</feature>
<dbReference type="InterPro" id="IPR050189">
    <property type="entry name" value="MFS_Efflux_Transporters"/>
</dbReference>
<dbReference type="PANTHER" id="PTHR43124:SF3">
    <property type="entry name" value="CHLORAMPHENICOL EFFLUX PUMP RV0191"/>
    <property type="match status" value="1"/>
</dbReference>
<evidence type="ECO:0000256" key="7">
    <source>
        <dbReference type="ARBA" id="ARBA00023136"/>
    </source>
</evidence>
<evidence type="ECO:0000256" key="5">
    <source>
        <dbReference type="ARBA" id="ARBA00022692"/>
    </source>
</evidence>
<feature type="transmembrane region" description="Helical" evidence="8">
    <location>
        <begin position="145"/>
        <end position="169"/>
    </location>
</feature>
<feature type="transmembrane region" description="Helical" evidence="8">
    <location>
        <begin position="292"/>
        <end position="312"/>
    </location>
</feature>
<dbReference type="PROSITE" id="PS50850">
    <property type="entry name" value="MFS"/>
    <property type="match status" value="1"/>
</dbReference>
<dbReference type="GO" id="GO:0005886">
    <property type="term" value="C:plasma membrane"/>
    <property type="evidence" value="ECO:0007669"/>
    <property type="project" value="UniProtKB-SubCell"/>
</dbReference>
<feature type="transmembrane region" description="Helical" evidence="8">
    <location>
        <begin position="175"/>
        <end position="195"/>
    </location>
</feature>
<feature type="transmembrane region" description="Helical" evidence="8">
    <location>
        <begin position="324"/>
        <end position="346"/>
    </location>
</feature>
<dbReference type="GO" id="GO:1990961">
    <property type="term" value="P:xenobiotic detoxification by transmembrane export across the plasma membrane"/>
    <property type="evidence" value="ECO:0007669"/>
    <property type="project" value="InterPro"/>
</dbReference>
<dbReference type="Gene3D" id="1.20.1720.10">
    <property type="entry name" value="Multidrug resistance protein D"/>
    <property type="match status" value="1"/>
</dbReference>
<keyword evidence="7 8" id="KW-0472">Membrane</keyword>
<feature type="transmembrane region" description="Helical" evidence="8">
    <location>
        <begin position="56"/>
        <end position="75"/>
    </location>
</feature>
<evidence type="ECO:0000256" key="4">
    <source>
        <dbReference type="ARBA" id="ARBA00022475"/>
    </source>
</evidence>
<evidence type="ECO:0000313" key="11">
    <source>
        <dbReference type="Proteomes" id="UP000533905"/>
    </source>
</evidence>
<dbReference type="SUPFAM" id="SSF103473">
    <property type="entry name" value="MFS general substrate transporter"/>
    <property type="match status" value="1"/>
</dbReference>
<evidence type="ECO:0000256" key="6">
    <source>
        <dbReference type="ARBA" id="ARBA00022989"/>
    </source>
</evidence>
<dbReference type="InterPro" id="IPR036259">
    <property type="entry name" value="MFS_trans_sf"/>
</dbReference>
<gene>
    <name evidence="10" type="ORF">HGB41_00340</name>
</gene>
<evidence type="ECO:0000256" key="3">
    <source>
        <dbReference type="ARBA" id="ARBA00022448"/>
    </source>
</evidence>
<keyword evidence="6 8" id="KW-1133">Transmembrane helix</keyword>
<keyword evidence="4" id="KW-1003">Cell membrane</keyword>